<comment type="caution">
    <text evidence="2">The sequence shown here is derived from an EMBL/GenBank/DDBJ whole genome shotgun (WGS) entry which is preliminary data.</text>
</comment>
<reference evidence="2 3" key="1">
    <citation type="submission" date="2015-06" db="EMBL/GenBank/DDBJ databases">
        <title>Improved classification and identification of acetic acid bacteria using matrix-assisted laser desorption/ionization time-of-flight mass spectrometry; Gluconobacter nephelii and Gluconobacter uchimurae are later heterotypic synonyms of Gluconobacter japonicus and Gluconobacter oxydans, respectively.</title>
        <authorList>
            <person name="Li L."/>
            <person name="Cleenwerck I."/>
            <person name="De Vuyst L."/>
            <person name="Vandamme P."/>
        </authorList>
    </citation>
    <scope>NUCLEOTIDE SEQUENCE [LARGE SCALE GENOMIC DNA]</scope>
    <source>
        <strain evidence="2 3">LMG 1699</strain>
    </source>
</reference>
<evidence type="ECO:0000313" key="2">
    <source>
        <dbReference type="EMBL" id="KXV70524.1"/>
    </source>
</evidence>
<dbReference type="Proteomes" id="UP000075377">
    <property type="component" value="Unassembled WGS sequence"/>
</dbReference>
<dbReference type="AlphaFoldDB" id="A0A149URQ1"/>
<sequence>MTLKLPQIGSYPLPDETGDIYVPVRHCTEHGEMTNTHLSSVLANLHHAGHPADQIDSIRSSYRLHGHATLPWSADRPAEWIESTHLPEGWAGTLTDGEPAGTTGERS</sequence>
<dbReference type="PATRIC" id="fig|178901.14.peg.2325"/>
<organism evidence="2 3">
    <name type="scientific">Acetobacter malorum</name>
    <dbReference type="NCBI Taxonomy" id="178901"/>
    <lineage>
        <taxon>Bacteria</taxon>
        <taxon>Pseudomonadati</taxon>
        <taxon>Pseudomonadota</taxon>
        <taxon>Alphaproteobacteria</taxon>
        <taxon>Acetobacterales</taxon>
        <taxon>Acetobacteraceae</taxon>
        <taxon>Acetobacter</taxon>
    </lineage>
</organism>
<dbReference type="EMBL" id="LHZX01000221">
    <property type="protein sequence ID" value="KXV70524.1"/>
    <property type="molecule type" value="Genomic_DNA"/>
</dbReference>
<evidence type="ECO:0000256" key="1">
    <source>
        <dbReference type="SAM" id="MobiDB-lite"/>
    </source>
</evidence>
<accession>A0A149URQ1</accession>
<feature type="region of interest" description="Disordered" evidence="1">
    <location>
        <begin position="84"/>
        <end position="107"/>
    </location>
</feature>
<proteinExistence type="predicted"/>
<gene>
    <name evidence="2" type="ORF">AD951_02645</name>
</gene>
<evidence type="ECO:0000313" key="3">
    <source>
        <dbReference type="Proteomes" id="UP000075377"/>
    </source>
</evidence>
<name>A0A149URQ1_9PROT</name>
<protein>
    <submittedName>
        <fullName evidence="2">Uncharacterized protein</fullName>
    </submittedName>
</protein>
<dbReference type="RefSeq" id="WP_061498963.1">
    <property type="nucleotide sequence ID" value="NZ_LHZX01000221.1"/>
</dbReference>